<keyword evidence="2 5" id="KW-0560">Oxidoreductase</keyword>
<dbReference type="Pfam" id="PF00106">
    <property type="entry name" value="adh_short"/>
    <property type="match status" value="1"/>
</dbReference>
<comment type="caution">
    <text evidence="5">The sequence shown here is derived from an EMBL/GenBank/DDBJ whole genome shotgun (WGS) entry which is preliminary data.</text>
</comment>
<evidence type="ECO:0000256" key="1">
    <source>
        <dbReference type="ARBA" id="ARBA00006484"/>
    </source>
</evidence>
<dbReference type="PANTHER" id="PTHR44196">
    <property type="entry name" value="DEHYDROGENASE/REDUCTASE SDR FAMILY MEMBER 7B"/>
    <property type="match status" value="1"/>
</dbReference>
<dbReference type="SUPFAM" id="SSF51735">
    <property type="entry name" value="NAD(P)-binding Rossmann-fold domains"/>
    <property type="match status" value="1"/>
</dbReference>
<dbReference type="InterPro" id="IPR036291">
    <property type="entry name" value="NAD(P)-bd_dom_sf"/>
</dbReference>
<dbReference type="PROSITE" id="PS00061">
    <property type="entry name" value="ADH_SHORT"/>
    <property type="match status" value="1"/>
</dbReference>
<reference evidence="6" key="1">
    <citation type="journal article" date="2019" name="Int. J. Syst. Evol. Microbiol.">
        <title>The Global Catalogue of Microorganisms (GCM) 10K type strain sequencing project: providing services to taxonomists for standard genome sequencing and annotation.</title>
        <authorList>
            <consortium name="The Broad Institute Genomics Platform"/>
            <consortium name="The Broad Institute Genome Sequencing Center for Infectious Disease"/>
            <person name="Wu L."/>
            <person name="Ma J."/>
        </authorList>
    </citation>
    <scope>NUCLEOTIDE SEQUENCE [LARGE SCALE GENOMIC DNA]</scope>
    <source>
        <strain evidence="6">CGMCC 4.7405</strain>
    </source>
</reference>
<dbReference type="InterPro" id="IPR002347">
    <property type="entry name" value="SDR_fam"/>
</dbReference>
<proteinExistence type="inferred from homology"/>
<name>A0ABV8C836_9PSEU</name>
<dbReference type="PRINTS" id="PR00080">
    <property type="entry name" value="SDRFAMILY"/>
</dbReference>
<dbReference type="CDD" id="cd05233">
    <property type="entry name" value="SDR_c"/>
    <property type="match status" value="1"/>
</dbReference>
<sequence length="268" mass="28271">MITGAAAGIGRALAVELARRGARLSLLDHDADGLEDATRRCEAIGARVLAQVVDVTDWDGMQAAAAAVNSELGGVDLVFAAAGVIHRGSLLDSDVADVERVMAVNWRGLMYTVKAHLPAVVGSGDGRIVTFSSAYGLVATPKYTAYNSSKFAVRGFSESLRQELAGAGVSVTCVFPGGVRTSIIRNGSFAPSENRDAVIRGFEKRVARTDPEEAATIILSGVERRRARVFVGVDARLVAGLARLVGGHYQDLVPAVGRLLRRLRGRSS</sequence>
<dbReference type="InterPro" id="IPR020904">
    <property type="entry name" value="Sc_DH/Rdtase_CS"/>
</dbReference>
<comment type="similarity">
    <text evidence="1 3">Belongs to the short-chain dehydrogenases/reductases (SDR) family.</text>
</comment>
<dbReference type="EMBL" id="JBHRZI010000045">
    <property type="protein sequence ID" value="MFC3898019.1"/>
    <property type="molecule type" value="Genomic_DNA"/>
</dbReference>
<dbReference type="SMART" id="SM00822">
    <property type="entry name" value="PKS_KR"/>
    <property type="match status" value="1"/>
</dbReference>
<dbReference type="GO" id="GO:0016491">
    <property type="term" value="F:oxidoreductase activity"/>
    <property type="evidence" value="ECO:0007669"/>
    <property type="project" value="UniProtKB-KW"/>
</dbReference>
<keyword evidence="6" id="KW-1185">Reference proteome</keyword>
<dbReference type="EC" id="1.-.-.-" evidence="5"/>
<evidence type="ECO:0000256" key="2">
    <source>
        <dbReference type="ARBA" id="ARBA00023002"/>
    </source>
</evidence>
<evidence type="ECO:0000259" key="4">
    <source>
        <dbReference type="SMART" id="SM00822"/>
    </source>
</evidence>
<gene>
    <name evidence="5" type="ORF">ACFOWZ_41685</name>
</gene>
<organism evidence="5 6">
    <name type="scientific">Lentzea rhizosphaerae</name>
    <dbReference type="NCBI Taxonomy" id="2041025"/>
    <lineage>
        <taxon>Bacteria</taxon>
        <taxon>Bacillati</taxon>
        <taxon>Actinomycetota</taxon>
        <taxon>Actinomycetes</taxon>
        <taxon>Pseudonocardiales</taxon>
        <taxon>Pseudonocardiaceae</taxon>
        <taxon>Lentzea</taxon>
    </lineage>
</organism>
<protein>
    <submittedName>
        <fullName evidence="5">SDR family NAD(P)-dependent oxidoreductase</fullName>
        <ecNumber evidence="5">1.-.-.-</ecNumber>
    </submittedName>
</protein>
<dbReference type="PRINTS" id="PR00081">
    <property type="entry name" value="GDHRDH"/>
</dbReference>
<evidence type="ECO:0000256" key="3">
    <source>
        <dbReference type="RuleBase" id="RU000363"/>
    </source>
</evidence>
<dbReference type="RefSeq" id="WP_382379513.1">
    <property type="nucleotide sequence ID" value="NZ_JBHRZI010000045.1"/>
</dbReference>
<dbReference type="InterPro" id="IPR057326">
    <property type="entry name" value="KR_dom"/>
</dbReference>
<feature type="domain" description="Ketoreductase" evidence="4">
    <location>
        <begin position="1"/>
        <end position="180"/>
    </location>
</feature>
<dbReference type="Gene3D" id="3.40.50.720">
    <property type="entry name" value="NAD(P)-binding Rossmann-like Domain"/>
    <property type="match status" value="1"/>
</dbReference>
<dbReference type="PANTHER" id="PTHR44196:SF1">
    <property type="entry name" value="DEHYDROGENASE_REDUCTASE SDR FAMILY MEMBER 7B"/>
    <property type="match status" value="1"/>
</dbReference>
<accession>A0ABV8C836</accession>
<evidence type="ECO:0000313" key="6">
    <source>
        <dbReference type="Proteomes" id="UP001595690"/>
    </source>
</evidence>
<evidence type="ECO:0000313" key="5">
    <source>
        <dbReference type="EMBL" id="MFC3898019.1"/>
    </source>
</evidence>
<dbReference type="Proteomes" id="UP001595690">
    <property type="component" value="Unassembled WGS sequence"/>
</dbReference>